<sequence length="49" mass="5094">MTILNNNSSAPGRSLAATTVLLGTIGFLCGFLLALTLSAYSLYSCVQIL</sequence>
<evidence type="ECO:0000256" key="1">
    <source>
        <dbReference type="SAM" id="Phobius"/>
    </source>
</evidence>
<dbReference type="AlphaFoldDB" id="A0A1M5IXP3"/>
<name>A0A1M5IXP3_9BRAD</name>
<evidence type="ECO:0000313" key="3">
    <source>
        <dbReference type="Proteomes" id="UP000190675"/>
    </source>
</evidence>
<protein>
    <submittedName>
        <fullName evidence="2">Uncharacterized protein</fullName>
    </submittedName>
</protein>
<evidence type="ECO:0000313" key="2">
    <source>
        <dbReference type="EMBL" id="SHG33107.1"/>
    </source>
</evidence>
<feature type="transmembrane region" description="Helical" evidence="1">
    <location>
        <begin position="20"/>
        <end position="43"/>
    </location>
</feature>
<dbReference type="RefSeq" id="WP_154073133.1">
    <property type="nucleotide sequence ID" value="NZ_LT670818.1"/>
</dbReference>
<keyword evidence="1" id="KW-1133">Transmembrane helix</keyword>
<keyword evidence="1" id="KW-0812">Transmembrane</keyword>
<organism evidence="2 3">
    <name type="scientific">Bradyrhizobium erythrophlei</name>
    <dbReference type="NCBI Taxonomy" id="1437360"/>
    <lineage>
        <taxon>Bacteria</taxon>
        <taxon>Pseudomonadati</taxon>
        <taxon>Pseudomonadota</taxon>
        <taxon>Alphaproteobacteria</taxon>
        <taxon>Hyphomicrobiales</taxon>
        <taxon>Nitrobacteraceae</taxon>
        <taxon>Bradyrhizobium</taxon>
    </lineage>
</organism>
<keyword evidence="1" id="KW-0472">Membrane</keyword>
<dbReference type="EMBL" id="LT670818">
    <property type="protein sequence ID" value="SHG33107.1"/>
    <property type="molecule type" value="Genomic_DNA"/>
</dbReference>
<proteinExistence type="predicted"/>
<dbReference type="Proteomes" id="UP000190675">
    <property type="component" value="Chromosome I"/>
</dbReference>
<reference evidence="2 3" key="1">
    <citation type="submission" date="2016-11" db="EMBL/GenBank/DDBJ databases">
        <authorList>
            <person name="Jaros S."/>
            <person name="Januszkiewicz K."/>
            <person name="Wedrychowicz H."/>
        </authorList>
    </citation>
    <scope>NUCLEOTIDE SEQUENCE [LARGE SCALE GENOMIC DNA]</scope>
    <source>
        <strain evidence="2 3">GAS242</strain>
    </source>
</reference>
<gene>
    <name evidence="2" type="ORF">SAMN05444169_1868</name>
</gene>
<accession>A0A1M5IXP3</accession>